<dbReference type="EMBL" id="LR031872">
    <property type="protein sequence ID" value="VDC99643.1"/>
    <property type="molecule type" value="Genomic_DNA"/>
</dbReference>
<dbReference type="AlphaFoldDB" id="A0A3P6BG78"/>
<protein>
    <submittedName>
        <fullName evidence="1">Uncharacterized protein</fullName>
    </submittedName>
</protein>
<sequence>MEINTRVRVFSTSIRVSPQKLLSRLVANIMRRKRTDRVPWMQDMGSSQVPSFLRPTVSSILYGFFQRGLDFKDRSLLYSSLHPRS</sequence>
<gene>
    <name evidence="1" type="ORF">BOLC3T20642H</name>
</gene>
<organism evidence="1">
    <name type="scientific">Brassica oleracea</name>
    <name type="common">Wild cabbage</name>
    <dbReference type="NCBI Taxonomy" id="3712"/>
    <lineage>
        <taxon>Eukaryota</taxon>
        <taxon>Viridiplantae</taxon>
        <taxon>Streptophyta</taxon>
        <taxon>Embryophyta</taxon>
        <taxon>Tracheophyta</taxon>
        <taxon>Spermatophyta</taxon>
        <taxon>Magnoliopsida</taxon>
        <taxon>eudicotyledons</taxon>
        <taxon>Gunneridae</taxon>
        <taxon>Pentapetalae</taxon>
        <taxon>rosids</taxon>
        <taxon>malvids</taxon>
        <taxon>Brassicales</taxon>
        <taxon>Brassicaceae</taxon>
        <taxon>Brassiceae</taxon>
        <taxon>Brassica</taxon>
    </lineage>
</organism>
<reference evidence="1" key="1">
    <citation type="submission" date="2018-11" db="EMBL/GenBank/DDBJ databases">
        <authorList>
            <consortium name="Genoscope - CEA"/>
            <person name="William W."/>
        </authorList>
    </citation>
    <scope>NUCLEOTIDE SEQUENCE</scope>
</reference>
<evidence type="ECO:0000313" key="1">
    <source>
        <dbReference type="EMBL" id="VDC99643.1"/>
    </source>
</evidence>
<name>A0A3P6BG78_BRAOL</name>
<accession>A0A3P6BG78</accession>
<proteinExistence type="predicted"/>